<dbReference type="InterPro" id="IPR051906">
    <property type="entry name" value="TolC-like"/>
</dbReference>
<keyword evidence="8" id="KW-0175">Coiled coil</keyword>
<dbReference type="GO" id="GO:1990281">
    <property type="term" value="C:efflux pump complex"/>
    <property type="evidence" value="ECO:0007669"/>
    <property type="project" value="TreeGrafter"/>
</dbReference>
<dbReference type="RefSeq" id="WP_066427798.1">
    <property type="nucleotide sequence ID" value="NZ_CP014227.1"/>
</dbReference>
<dbReference type="EMBL" id="CP014227">
    <property type="protein sequence ID" value="AMD84238.1"/>
    <property type="molecule type" value="Genomic_DNA"/>
</dbReference>
<comment type="subcellular location">
    <subcellularLocation>
        <location evidence="1">Cell outer membrane</location>
    </subcellularLocation>
</comment>
<keyword evidence="9" id="KW-0732">Signal</keyword>
<evidence type="ECO:0000256" key="2">
    <source>
        <dbReference type="ARBA" id="ARBA00007613"/>
    </source>
</evidence>
<name>A0AAX2GYR7_9FLAO</name>
<protein>
    <submittedName>
        <fullName evidence="11">Outer membrane channel protein</fullName>
    </submittedName>
    <submittedName>
        <fullName evidence="10">Transporter</fullName>
    </submittedName>
</protein>
<comment type="similarity">
    <text evidence="2">Belongs to the outer membrane factor (OMF) (TC 1.B.17) family.</text>
</comment>
<evidence type="ECO:0000313" key="13">
    <source>
        <dbReference type="Proteomes" id="UP000215539"/>
    </source>
</evidence>
<keyword evidence="7" id="KW-0998">Cell outer membrane</keyword>
<dbReference type="AlphaFoldDB" id="A0AAX2GYR7"/>
<evidence type="ECO:0000256" key="6">
    <source>
        <dbReference type="ARBA" id="ARBA00023136"/>
    </source>
</evidence>
<evidence type="ECO:0000256" key="8">
    <source>
        <dbReference type="SAM" id="Coils"/>
    </source>
</evidence>
<dbReference type="GO" id="GO:0015562">
    <property type="term" value="F:efflux transmembrane transporter activity"/>
    <property type="evidence" value="ECO:0007669"/>
    <property type="project" value="InterPro"/>
</dbReference>
<keyword evidence="3" id="KW-0813">Transport</keyword>
<keyword evidence="5" id="KW-0812">Transmembrane</keyword>
<evidence type="ECO:0000313" key="10">
    <source>
        <dbReference type="EMBL" id="AMD84238.1"/>
    </source>
</evidence>
<dbReference type="PANTHER" id="PTHR30026:SF5">
    <property type="entry name" value="ABC-TYPE EFFLUX SYSTEM SECRETIN COMPONENT"/>
    <property type="match status" value="1"/>
</dbReference>
<gene>
    <name evidence="10" type="ORF">AXF12_01015</name>
    <name evidence="11" type="ORF">SAMEA44541418_01559</name>
</gene>
<sequence length="474" mass="52770">MKNTYLFLIIALLTGGWAAEQSLSFEEALSQMQGSNQKLKGTQKQAEAADFGRKSYRGLYLPQLSINASYTHLADPIYIDANSYKAGVQQGLAGSLGSIGSQLPPTLQPLLPALQQRMAPLFQQDWKYRLVEQDIYRVSADVKWVLFAGSKVRAGNKVGNLSSDLAKAEAQRTEYALISELAERYFQTQLAEKALEVRKQSLETAQHHYENAQKLEKNGMVASVEVMQAKKAVTDAQREVLASEKDIQLAQTALYGVMGVAETPLTALTTPLFEVAPLRELAYYQAEAKEHYPLIVQARLKGQQAAENVKVQWAGYLPDVAAVGKKYLWKEHLPLTEPDNWYVGVGLQWNVFDGLQGKNKIAQAKALRESVQLLTAQAEKDVQTLVKKQYTEIAKQQEQYASLEESLRFAEELVRARNKAFTEGLSTSTDVADANLYLASIQIKRYQALFEMDKTLAQLLETCGKSGEFAGMIK</sequence>
<dbReference type="Proteomes" id="UP000065822">
    <property type="component" value="Chromosome"/>
</dbReference>
<feature type="signal peptide" evidence="9">
    <location>
        <begin position="1"/>
        <end position="18"/>
    </location>
</feature>
<dbReference type="GO" id="GO:0009279">
    <property type="term" value="C:cell outer membrane"/>
    <property type="evidence" value="ECO:0007669"/>
    <property type="project" value="UniProtKB-SubCell"/>
</dbReference>
<feature type="chain" id="PRO_5043387880" evidence="9">
    <location>
        <begin position="19"/>
        <end position="474"/>
    </location>
</feature>
<dbReference type="GO" id="GO:0015288">
    <property type="term" value="F:porin activity"/>
    <property type="evidence" value="ECO:0007669"/>
    <property type="project" value="TreeGrafter"/>
</dbReference>
<keyword evidence="6" id="KW-0472">Membrane</keyword>
<dbReference type="InterPro" id="IPR003423">
    <property type="entry name" value="OMP_efflux"/>
</dbReference>
<dbReference type="EMBL" id="LT906449">
    <property type="protein sequence ID" value="SNV12386.1"/>
    <property type="molecule type" value="Genomic_DNA"/>
</dbReference>
<evidence type="ECO:0000256" key="4">
    <source>
        <dbReference type="ARBA" id="ARBA00022452"/>
    </source>
</evidence>
<reference evidence="10 12" key="1">
    <citation type="submission" date="2016-02" db="EMBL/GenBank/DDBJ databases">
        <authorList>
            <person name="Holder M.E."/>
            <person name="Ajami N.J."/>
            <person name="Petrosino J.F."/>
        </authorList>
    </citation>
    <scope>NUCLEOTIDE SEQUENCE [LARGE SCALE GENOMIC DNA]</scope>
    <source>
        <strain evidence="10 12">CCUG 32990</strain>
    </source>
</reference>
<dbReference type="KEGG" id="chg:AXF12_01015"/>
<dbReference type="Pfam" id="PF02321">
    <property type="entry name" value="OEP"/>
    <property type="match status" value="2"/>
</dbReference>
<reference evidence="11 13" key="2">
    <citation type="submission" date="2017-06" db="EMBL/GenBank/DDBJ databases">
        <authorList>
            <consortium name="Pathogen Informatics"/>
        </authorList>
    </citation>
    <scope>NUCLEOTIDE SEQUENCE [LARGE SCALE GENOMIC DNA]</scope>
    <source>
        <strain evidence="11 13">NCTC12947</strain>
    </source>
</reference>
<dbReference type="SUPFAM" id="SSF56954">
    <property type="entry name" value="Outer membrane efflux proteins (OEP)"/>
    <property type="match status" value="1"/>
</dbReference>
<dbReference type="PANTHER" id="PTHR30026">
    <property type="entry name" value="OUTER MEMBRANE PROTEIN TOLC"/>
    <property type="match status" value="1"/>
</dbReference>
<feature type="coiled-coil region" evidence="8">
    <location>
        <begin position="386"/>
        <end position="413"/>
    </location>
</feature>
<evidence type="ECO:0000313" key="12">
    <source>
        <dbReference type="Proteomes" id="UP000065822"/>
    </source>
</evidence>
<keyword evidence="4" id="KW-1134">Transmembrane beta strand</keyword>
<evidence type="ECO:0000256" key="1">
    <source>
        <dbReference type="ARBA" id="ARBA00004442"/>
    </source>
</evidence>
<evidence type="ECO:0000256" key="5">
    <source>
        <dbReference type="ARBA" id="ARBA00022692"/>
    </source>
</evidence>
<keyword evidence="12" id="KW-1185">Reference proteome</keyword>
<evidence type="ECO:0000256" key="3">
    <source>
        <dbReference type="ARBA" id="ARBA00022448"/>
    </source>
</evidence>
<organism evidence="11 13">
    <name type="scientific">Capnocytophaga haemolytica</name>
    <dbReference type="NCBI Taxonomy" id="45243"/>
    <lineage>
        <taxon>Bacteria</taxon>
        <taxon>Pseudomonadati</taxon>
        <taxon>Bacteroidota</taxon>
        <taxon>Flavobacteriia</taxon>
        <taxon>Flavobacteriales</taxon>
        <taxon>Flavobacteriaceae</taxon>
        <taxon>Capnocytophaga</taxon>
    </lineage>
</organism>
<proteinExistence type="inferred from homology"/>
<evidence type="ECO:0000313" key="11">
    <source>
        <dbReference type="EMBL" id="SNV12386.1"/>
    </source>
</evidence>
<evidence type="ECO:0000256" key="9">
    <source>
        <dbReference type="SAM" id="SignalP"/>
    </source>
</evidence>
<evidence type="ECO:0000256" key="7">
    <source>
        <dbReference type="ARBA" id="ARBA00023237"/>
    </source>
</evidence>
<accession>A0AAX2GYR7</accession>
<dbReference type="Gene3D" id="1.20.1600.10">
    <property type="entry name" value="Outer membrane efflux proteins (OEP)"/>
    <property type="match status" value="1"/>
</dbReference>
<dbReference type="Proteomes" id="UP000215539">
    <property type="component" value="Chromosome 1"/>
</dbReference>